<keyword evidence="3" id="KW-0479">Metal-binding</keyword>
<keyword evidence="4" id="KW-0106">Calcium</keyword>
<keyword evidence="7 9" id="KW-0472">Membrane</keyword>
<reference evidence="12 13" key="1">
    <citation type="submission" date="2017-07" db="EMBL/GenBank/DDBJ databases">
        <title>An improved, manually edited Actinidia chinensis var. chinensis (kiwifruit) genome highlights the challenges associated with draft genomes and gene prediction in plants.</title>
        <authorList>
            <person name="Pilkington S."/>
            <person name="Crowhurst R."/>
            <person name="Hilario E."/>
            <person name="Nardozza S."/>
            <person name="Fraser L."/>
            <person name="Peng Y."/>
            <person name="Gunaseelan K."/>
            <person name="Simpson R."/>
            <person name="Tahir J."/>
            <person name="Deroles S."/>
            <person name="Templeton K."/>
            <person name="Luo Z."/>
            <person name="Davy M."/>
            <person name="Cheng C."/>
            <person name="Mcneilage M."/>
            <person name="Scaglione D."/>
            <person name="Liu Y."/>
            <person name="Zhang Q."/>
            <person name="Datson P."/>
            <person name="De Silva N."/>
            <person name="Gardiner S."/>
            <person name="Bassett H."/>
            <person name="Chagne D."/>
            <person name="Mccallum J."/>
            <person name="Dzierzon H."/>
            <person name="Deng C."/>
            <person name="Wang Y.-Y."/>
            <person name="Barron N."/>
            <person name="Manako K."/>
            <person name="Bowen J."/>
            <person name="Foster T."/>
            <person name="Erridge Z."/>
            <person name="Tiffin H."/>
            <person name="Waite C."/>
            <person name="Davies K."/>
            <person name="Grierson E."/>
            <person name="Laing W."/>
            <person name="Kirk R."/>
            <person name="Chen X."/>
            <person name="Wood M."/>
            <person name="Montefiori M."/>
            <person name="Brummell D."/>
            <person name="Schwinn K."/>
            <person name="Catanach A."/>
            <person name="Fullerton C."/>
            <person name="Li D."/>
            <person name="Meiyalaghan S."/>
            <person name="Nieuwenhuizen N."/>
            <person name="Read N."/>
            <person name="Prakash R."/>
            <person name="Hunter D."/>
            <person name="Zhang H."/>
            <person name="Mckenzie M."/>
            <person name="Knabel M."/>
            <person name="Harris A."/>
            <person name="Allan A."/>
            <person name="Chen A."/>
            <person name="Janssen B."/>
            <person name="Plunkett B."/>
            <person name="Dwamena C."/>
            <person name="Voogd C."/>
            <person name="Leif D."/>
            <person name="Lafferty D."/>
            <person name="Souleyre E."/>
            <person name="Varkonyi-Gasic E."/>
            <person name="Gambi F."/>
            <person name="Hanley J."/>
            <person name="Yao J.-L."/>
            <person name="Cheung J."/>
            <person name="David K."/>
            <person name="Warren B."/>
            <person name="Marsh K."/>
            <person name="Snowden K."/>
            <person name="Lin-Wang K."/>
            <person name="Brian L."/>
            <person name="Martinez-Sanchez M."/>
            <person name="Wang M."/>
            <person name="Ileperuma N."/>
            <person name="Macnee N."/>
            <person name="Campin R."/>
            <person name="Mcatee P."/>
            <person name="Drummond R."/>
            <person name="Espley R."/>
            <person name="Ireland H."/>
            <person name="Wu R."/>
            <person name="Atkinson R."/>
            <person name="Karunairetnam S."/>
            <person name="Bulley S."/>
            <person name="Chunkath S."/>
            <person name="Hanley Z."/>
            <person name="Storey R."/>
            <person name="Thrimawithana A."/>
            <person name="Thomson S."/>
            <person name="David C."/>
            <person name="Testolin R."/>
        </authorList>
    </citation>
    <scope>NUCLEOTIDE SEQUENCE [LARGE SCALE GENOMIC DNA]</scope>
    <source>
        <strain evidence="13">cv. Red5</strain>
        <tissue evidence="12">Young leaf</tissue>
    </source>
</reference>
<gene>
    <name evidence="12" type="ORF">CEY00_Acc14924</name>
</gene>
<sequence length="1074" mass="118682">MSSDPSSSAGHCCDGSEIDPKDDSETSKSKELSLRAITVGIAFSMRLAKKAKCRKRWKVSISVILATVSKKPSTSYVPLRASTPTSPSPSQVTINIPEENEKDELSQIVRDKNLNALRQFGGVQRVASLFSSNLETGLMNDPNNSTQNNSDYTRQFWYLFVKACKSYTVSLLLISGILSLFTGILVEGSKEGWEEGATILIAVFLLVTVTAGADFYRARKQEKEMRKEEAKVKVVRSGNSETVPVSCIVLGDLVILEEGDRVPADGLLVGGDGLMLNDTLAPNIDCDQNPFLLSHLKVLQGIGRMIVTSVGTDTAIGKVMSMVKDDTKTVLQSRIDRPVCSMDMIALCVAILITLVLFIRFLLKSLSHYDNGVPELKGNVSTEKLMKILSRSRGLVYTLTAALNAVVLGLQHGMSLAITVSLSYWNQKVASDHASPQNLSACGTMGITTVICIDLSGGLSCKDIEVEKFWVGANEINTERESNISQVVLDALKQGINISVNVPKDLWCPIDGSLCSWAQKRWGDGVELELGGSFSEQFGQFGEVELPEVASESRKMIFNTKGRGVLMRTNRDGERIMHLHWRGSAQTILNMCSHYYDCGGITHALESQIYKFEELIKGMEDRGLSPIAFAYKKTEVEEIGDDGLILLALVGFKFREETKYAIESLKRAGVNIKLVTEYELGKAKAIASELGIYMPGSNDVALEGEDFYERIISNSRVELENIVVVGRCLPDDKLLMIQSLKNDGHIVAFCGGSTTGDAAALKEADVGITREIQSIEMARENSDFIITSGGGLSSLTLMLKHGRCVYRNIEMFMELQLTACVSGILITAVWTMSLGESPITAIQLIWANLIVFALGGIMMIMELPTLDLMAHAHPLKPTRTKSVMTMGMWRNCLIQVLYQIFVLLIFQFEGQAIHGLDQDVIKTMVFNTFVLCQVFNMFNVMELEKKENLVVFFRSYCLLVSVGAVLAVQVLLVQLATSLAMYVRLNWVQWVFCFLFSVLSWGFDRALKYICVVLSIRSVQSAGLHLLFSSRAAWVYVPPIGVMFSMFVIYSFSHSFKSAKAWTLDYEVAPLRKR</sequence>
<dbReference type="GO" id="GO:0005388">
    <property type="term" value="F:P-type calcium transporter activity"/>
    <property type="evidence" value="ECO:0007669"/>
    <property type="project" value="TreeGrafter"/>
</dbReference>
<dbReference type="SUPFAM" id="SSF81665">
    <property type="entry name" value="Calcium ATPase, transmembrane domain M"/>
    <property type="match status" value="1"/>
</dbReference>
<feature type="transmembrane region" description="Helical" evidence="9">
    <location>
        <begin position="395"/>
        <end position="418"/>
    </location>
</feature>
<keyword evidence="2 9" id="KW-0812">Transmembrane</keyword>
<dbReference type="AlphaFoldDB" id="A0A2R6QTC7"/>
<evidence type="ECO:0000256" key="5">
    <source>
        <dbReference type="ARBA" id="ARBA00022842"/>
    </source>
</evidence>
<dbReference type="InterPro" id="IPR006068">
    <property type="entry name" value="ATPase_P-typ_cation-transptr_C"/>
</dbReference>
<dbReference type="InterPro" id="IPR023298">
    <property type="entry name" value="ATPase_P-typ_TM_dom_sf"/>
</dbReference>
<feature type="transmembrane region" description="Helical" evidence="9">
    <location>
        <begin position="198"/>
        <end position="216"/>
    </location>
</feature>
<evidence type="ECO:0000259" key="10">
    <source>
        <dbReference type="Pfam" id="PF00122"/>
    </source>
</evidence>
<keyword evidence="6 9" id="KW-1133">Transmembrane helix</keyword>
<feature type="transmembrane region" description="Helical" evidence="9">
    <location>
        <begin position="845"/>
        <end position="866"/>
    </location>
</feature>
<dbReference type="PRINTS" id="PR00119">
    <property type="entry name" value="CATATPASE"/>
</dbReference>
<feature type="domain" description="P-type ATPase A" evidence="10">
    <location>
        <begin position="229"/>
        <end position="323"/>
    </location>
</feature>
<dbReference type="Gene3D" id="1.20.1110.10">
    <property type="entry name" value="Calcium-transporting ATPase, transmembrane domain"/>
    <property type="match status" value="2"/>
</dbReference>
<comment type="subcellular location">
    <subcellularLocation>
        <location evidence="1">Membrane</location>
    </subcellularLocation>
</comment>
<evidence type="ECO:0000256" key="6">
    <source>
        <dbReference type="ARBA" id="ARBA00022989"/>
    </source>
</evidence>
<feature type="transmembrane region" description="Helical" evidence="9">
    <location>
        <begin position="1010"/>
        <end position="1028"/>
    </location>
</feature>
<dbReference type="Gene3D" id="3.40.50.1000">
    <property type="entry name" value="HAD superfamily/HAD-like"/>
    <property type="match status" value="1"/>
</dbReference>
<evidence type="ECO:0000256" key="8">
    <source>
        <dbReference type="SAM" id="MobiDB-lite"/>
    </source>
</evidence>
<dbReference type="Gene3D" id="2.70.150.10">
    <property type="entry name" value="Calcium-transporting ATPase, cytoplasmic transduction domain A"/>
    <property type="match status" value="1"/>
</dbReference>
<evidence type="ECO:0000256" key="4">
    <source>
        <dbReference type="ARBA" id="ARBA00022837"/>
    </source>
</evidence>
<dbReference type="InterPro" id="IPR036412">
    <property type="entry name" value="HAD-like_sf"/>
</dbReference>
<feature type="transmembrane region" description="Helical" evidence="9">
    <location>
        <begin position="920"/>
        <end position="939"/>
    </location>
</feature>
<feature type="transmembrane region" description="Helical" evidence="9">
    <location>
        <begin position="32"/>
        <end position="48"/>
    </location>
</feature>
<dbReference type="GO" id="GO:0000166">
    <property type="term" value="F:nucleotide binding"/>
    <property type="evidence" value="ECO:0007669"/>
    <property type="project" value="InterPro"/>
</dbReference>
<feature type="transmembrane region" description="Helical" evidence="9">
    <location>
        <begin position="167"/>
        <end position="186"/>
    </location>
</feature>
<dbReference type="GO" id="GO:0046872">
    <property type="term" value="F:metal ion binding"/>
    <property type="evidence" value="ECO:0007669"/>
    <property type="project" value="UniProtKB-KW"/>
</dbReference>
<dbReference type="PANTHER" id="PTHR24093">
    <property type="entry name" value="CATION TRANSPORTING ATPASE"/>
    <property type="match status" value="1"/>
</dbReference>
<feature type="compositionally biased region" description="Basic and acidic residues" evidence="8">
    <location>
        <begin position="18"/>
        <end position="30"/>
    </location>
</feature>
<evidence type="ECO:0000256" key="7">
    <source>
        <dbReference type="ARBA" id="ARBA00023136"/>
    </source>
</evidence>
<feature type="transmembrane region" description="Helical" evidence="9">
    <location>
        <begin position="887"/>
        <end position="908"/>
    </location>
</feature>
<dbReference type="InterPro" id="IPR023299">
    <property type="entry name" value="ATPase_P-typ_cyto_dom_N"/>
</dbReference>
<feature type="domain" description="Cation-transporting P-type ATPase C-terminal" evidence="11">
    <location>
        <begin position="837"/>
        <end position="1010"/>
    </location>
</feature>
<evidence type="ECO:0000313" key="12">
    <source>
        <dbReference type="EMBL" id="PSS14327.1"/>
    </source>
</evidence>
<dbReference type="Gramene" id="PSS14327">
    <property type="protein sequence ID" value="PSS14327"/>
    <property type="gene ID" value="CEY00_Acc14924"/>
</dbReference>
<dbReference type="InterPro" id="IPR059000">
    <property type="entry name" value="ATPase_P-type_domA"/>
</dbReference>
<dbReference type="STRING" id="1590841.A0A2R6QTC7"/>
<accession>A0A2R6QTC7</accession>
<feature type="transmembrane region" description="Helical" evidence="9">
    <location>
        <begin position="951"/>
        <end position="975"/>
    </location>
</feature>
<dbReference type="SUPFAM" id="SSF56784">
    <property type="entry name" value="HAD-like"/>
    <property type="match status" value="1"/>
</dbReference>
<dbReference type="OrthoDB" id="1422951at2759"/>
<dbReference type="Proteomes" id="UP000241394">
    <property type="component" value="Chromosome LG13"/>
</dbReference>
<dbReference type="Pfam" id="PF00122">
    <property type="entry name" value="E1-E2_ATPase"/>
    <property type="match status" value="1"/>
</dbReference>
<evidence type="ECO:0000256" key="9">
    <source>
        <dbReference type="SAM" id="Phobius"/>
    </source>
</evidence>
<name>A0A2R6QTC7_ACTCC</name>
<feature type="transmembrane region" description="Helical" evidence="9">
    <location>
        <begin position="815"/>
        <end position="833"/>
    </location>
</feature>
<protein>
    <submittedName>
        <fullName evidence="12">Calcium-transporting ATPase</fullName>
    </submittedName>
</protein>
<evidence type="ECO:0000259" key="11">
    <source>
        <dbReference type="Pfam" id="PF00689"/>
    </source>
</evidence>
<dbReference type="EMBL" id="NKQK01000013">
    <property type="protein sequence ID" value="PSS14327.1"/>
    <property type="molecule type" value="Genomic_DNA"/>
</dbReference>
<feature type="transmembrane region" description="Helical" evidence="9">
    <location>
        <begin position="344"/>
        <end position="363"/>
    </location>
</feature>
<evidence type="ECO:0000256" key="3">
    <source>
        <dbReference type="ARBA" id="ARBA00022723"/>
    </source>
</evidence>
<reference evidence="13" key="2">
    <citation type="journal article" date="2018" name="BMC Genomics">
        <title>A manually annotated Actinidia chinensis var. chinensis (kiwifruit) genome highlights the challenges associated with draft genomes and gene prediction in plants.</title>
        <authorList>
            <person name="Pilkington S.M."/>
            <person name="Crowhurst R."/>
            <person name="Hilario E."/>
            <person name="Nardozza S."/>
            <person name="Fraser L."/>
            <person name="Peng Y."/>
            <person name="Gunaseelan K."/>
            <person name="Simpson R."/>
            <person name="Tahir J."/>
            <person name="Deroles S.C."/>
            <person name="Templeton K."/>
            <person name="Luo Z."/>
            <person name="Davy M."/>
            <person name="Cheng C."/>
            <person name="McNeilage M."/>
            <person name="Scaglione D."/>
            <person name="Liu Y."/>
            <person name="Zhang Q."/>
            <person name="Datson P."/>
            <person name="De Silva N."/>
            <person name="Gardiner S.E."/>
            <person name="Bassett H."/>
            <person name="Chagne D."/>
            <person name="McCallum J."/>
            <person name="Dzierzon H."/>
            <person name="Deng C."/>
            <person name="Wang Y.Y."/>
            <person name="Barron L."/>
            <person name="Manako K."/>
            <person name="Bowen J."/>
            <person name="Foster T.M."/>
            <person name="Erridge Z.A."/>
            <person name="Tiffin H."/>
            <person name="Waite C.N."/>
            <person name="Davies K.M."/>
            <person name="Grierson E.P."/>
            <person name="Laing W.A."/>
            <person name="Kirk R."/>
            <person name="Chen X."/>
            <person name="Wood M."/>
            <person name="Montefiori M."/>
            <person name="Brummell D.A."/>
            <person name="Schwinn K.E."/>
            <person name="Catanach A."/>
            <person name="Fullerton C."/>
            <person name="Li D."/>
            <person name="Meiyalaghan S."/>
            <person name="Nieuwenhuizen N."/>
            <person name="Read N."/>
            <person name="Prakash R."/>
            <person name="Hunter D."/>
            <person name="Zhang H."/>
            <person name="McKenzie M."/>
            <person name="Knabel M."/>
            <person name="Harris A."/>
            <person name="Allan A.C."/>
            <person name="Gleave A."/>
            <person name="Chen A."/>
            <person name="Janssen B.J."/>
            <person name="Plunkett B."/>
            <person name="Ampomah-Dwamena C."/>
            <person name="Voogd C."/>
            <person name="Leif D."/>
            <person name="Lafferty D."/>
            <person name="Souleyre E.J.F."/>
            <person name="Varkonyi-Gasic E."/>
            <person name="Gambi F."/>
            <person name="Hanley J."/>
            <person name="Yao J.L."/>
            <person name="Cheung J."/>
            <person name="David K.M."/>
            <person name="Warren B."/>
            <person name="Marsh K."/>
            <person name="Snowden K.C."/>
            <person name="Lin-Wang K."/>
            <person name="Brian L."/>
            <person name="Martinez-Sanchez M."/>
            <person name="Wang M."/>
            <person name="Ileperuma N."/>
            <person name="Macnee N."/>
            <person name="Campin R."/>
            <person name="McAtee P."/>
            <person name="Drummond R.S.M."/>
            <person name="Espley R.V."/>
            <person name="Ireland H.S."/>
            <person name="Wu R."/>
            <person name="Atkinson R.G."/>
            <person name="Karunairetnam S."/>
            <person name="Bulley S."/>
            <person name="Chunkath S."/>
            <person name="Hanley Z."/>
            <person name="Storey R."/>
            <person name="Thrimawithana A.H."/>
            <person name="Thomson S."/>
            <person name="David C."/>
            <person name="Testolin R."/>
            <person name="Huang H."/>
            <person name="Hellens R.P."/>
            <person name="Schaffer R.J."/>
        </authorList>
    </citation>
    <scope>NUCLEOTIDE SEQUENCE [LARGE SCALE GENOMIC DNA]</scope>
    <source>
        <strain evidence="13">cv. Red5</strain>
    </source>
</reference>
<dbReference type="Gene3D" id="3.40.1110.10">
    <property type="entry name" value="Calcium-transporting ATPase, cytoplasmic domain N"/>
    <property type="match status" value="1"/>
</dbReference>
<keyword evidence="13" id="KW-1185">Reference proteome</keyword>
<dbReference type="InParanoid" id="A0A2R6QTC7"/>
<feature type="transmembrane region" description="Helical" evidence="9">
    <location>
        <begin position="1034"/>
        <end position="1052"/>
    </location>
</feature>
<proteinExistence type="predicted"/>
<keyword evidence="5" id="KW-0460">Magnesium</keyword>
<evidence type="ECO:0000256" key="2">
    <source>
        <dbReference type="ARBA" id="ARBA00022692"/>
    </source>
</evidence>
<dbReference type="InterPro" id="IPR023214">
    <property type="entry name" value="HAD_sf"/>
</dbReference>
<dbReference type="Pfam" id="PF00689">
    <property type="entry name" value="Cation_ATPase_C"/>
    <property type="match status" value="1"/>
</dbReference>
<dbReference type="InterPro" id="IPR008250">
    <property type="entry name" value="ATPase_P-typ_transduc_dom_A_sf"/>
</dbReference>
<evidence type="ECO:0000256" key="1">
    <source>
        <dbReference type="ARBA" id="ARBA00004370"/>
    </source>
</evidence>
<organism evidence="12 13">
    <name type="scientific">Actinidia chinensis var. chinensis</name>
    <name type="common">Chinese soft-hair kiwi</name>
    <dbReference type="NCBI Taxonomy" id="1590841"/>
    <lineage>
        <taxon>Eukaryota</taxon>
        <taxon>Viridiplantae</taxon>
        <taxon>Streptophyta</taxon>
        <taxon>Embryophyta</taxon>
        <taxon>Tracheophyta</taxon>
        <taxon>Spermatophyta</taxon>
        <taxon>Magnoliopsida</taxon>
        <taxon>eudicotyledons</taxon>
        <taxon>Gunneridae</taxon>
        <taxon>Pentapetalae</taxon>
        <taxon>asterids</taxon>
        <taxon>Ericales</taxon>
        <taxon>Actinidiaceae</taxon>
        <taxon>Actinidia</taxon>
    </lineage>
</organism>
<dbReference type="OMA" id="EGPKHGW"/>
<comment type="caution">
    <text evidence="12">The sequence shown here is derived from an EMBL/GenBank/DDBJ whole genome shotgun (WGS) entry which is preliminary data.</text>
</comment>
<dbReference type="GO" id="GO:0005886">
    <property type="term" value="C:plasma membrane"/>
    <property type="evidence" value="ECO:0007669"/>
    <property type="project" value="TreeGrafter"/>
</dbReference>
<evidence type="ECO:0000313" key="13">
    <source>
        <dbReference type="Proteomes" id="UP000241394"/>
    </source>
</evidence>
<dbReference type="PANTHER" id="PTHR24093:SF454">
    <property type="entry name" value="CATION-TRANSPORTING P-TYPE ATPASE C-TERMINAL DOMAIN-CONTAINING PROTEIN"/>
    <property type="match status" value="1"/>
</dbReference>
<dbReference type="SUPFAM" id="SSF81653">
    <property type="entry name" value="Calcium ATPase, transduction domain A"/>
    <property type="match status" value="1"/>
</dbReference>
<feature type="transmembrane region" description="Helical" evidence="9">
    <location>
        <begin position="987"/>
        <end position="1003"/>
    </location>
</feature>
<feature type="region of interest" description="Disordered" evidence="8">
    <location>
        <begin position="1"/>
        <end position="30"/>
    </location>
</feature>